<sequence length="78" mass="8410">MSKKISLISLLLCAFSLVLVYFDVLGLIPMGIAVISLFTAIVHGGLWLSGRDSGPIEAYQDGKKTTARSLTSFFSSKK</sequence>
<organism evidence="2 3">
    <name type="scientific">Vibrio comitans NBRC 102076</name>
    <dbReference type="NCBI Taxonomy" id="1219078"/>
    <lineage>
        <taxon>Bacteria</taxon>
        <taxon>Pseudomonadati</taxon>
        <taxon>Pseudomonadota</taxon>
        <taxon>Gammaproteobacteria</taxon>
        <taxon>Vibrionales</taxon>
        <taxon>Vibrionaceae</taxon>
        <taxon>Vibrio</taxon>
    </lineage>
</organism>
<evidence type="ECO:0000256" key="1">
    <source>
        <dbReference type="SAM" id="Phobius"/>
    </source>
</evidence>
<keyword evidence="1" id="KW-0472">Membrane</keyword>
<keyword evidence="3" id="KW-1185">Reference proteome</keyword>
<accession>A0A4Y3IQV6</accession>
<keyword evidence="1" id="KW-1133">Transmembrane helix</keyword>
<keyword evidence="1" id="KW-0812">Transmembrane</keyword>
<gene>
    <name evidence="2" type="ORF">VCO01S_27600</name>
</gene>
<dbReference type="RefSeq" id="WP_141271928.1">
    <property type="nucleotide sequence ID" value="NZ_BJLH01000012.1"/>
</dbReference>
<dbReference type="AlphaFoldDB" id="A0A4Y3IQV6"/>
<comment type="caution">
    <text evidence="2">The sequence shown here is derived from an EMBL/GenBank/DDBJ whole genome shotgun (WGS) entry which is preliminary data.</text>
</comment>
<evidence type="ECO:0000313" key="2">
    <source>
        <dbReference type="EMBL" id="GEA61567.1"/>
    </source>
</evidence>
<evidence type="ECO:0000313" key="3">
    <source>
        <dbReference type="Proteomes" id="UP000318242"/>
    </source>
</evidence>
<feature type="transmembrane region" description="Helical" evidence="1">
    <location>
        <begin position="32"/>
        <end position="50"/>
    </location>
</feature>
<protein>
    <submittedName>
        <fullName evidence="2">Uncharacterized protein</fullName>
    </submittedName>
</protein>
<dbReference type="OrthoDB" id="9906412at2"/>
<name>A0A4Y3IQV6_9VIBR</name>
<dbReference type="EMBL" id="BJLH01000012">
    <property type="protein sequence ID" value="GEA61567.1"/>
    <property type="molecule type" value="Genomic_DNA"/>
</dbReference>
<reference evidence="2 3" key="1">
    <citation type="submission" date="2019-06" db="EMBL/GenBank/DDBJ databases">
        <title>Whole genome shotgun sequence of Vibrio comitans NBRC 102076.</title>
        <authorList>
            <person name="Hosoyama A."/>
            <person name="Uohara A."/>
            <person name="Ohji S."/>
            <person name="Ichikawa N."/>
        </authorList>
    </citation>
    <scope>NUCLEOTIDE SEQUENCE [LARGE SCALE GENOMIC DNA]</scope>
    <source>
        <strain evidence="2 3">NBRC 102076</strain>
    </source>
</reference>
<proteinExistence type="predicted"/>
<dbReference type="Proteomes" id="UP000318242">
    <property type="component" value="Unassembled WGS sequence"/>
</dbReference>